<dbReference type="InterPro" id="IPR001128">
    <property type="entry name" value="Cyt_P450"/>
</dbReference>
<dbReference type="InterPro" id="IPR050364">
    <property type="entry name" value="Cytochrome_P450_fung"/>
</dbReference>
<dbReference type="GO" id="GO:0016705">
    <property type="term" value="F:oxidoreductase activity, acting on paired donors, with incorporation or reduction of molecular oxygen"/>
    <property type="evidence" value="ECO:0007669"/>
    <property type="project" value="InterPro"/>
</dbReference>
<dbReference type="PRINTS" id="PR00463">
    <property type="entry name" value="EP450I"/>
</dbReference>
<dbReference type="Proteomes" id="UP000078559">
    <property type="component" value="Chromosome 11"/>
</dbReference>
<dbReference type="SUPFAM" id="SSF48264">
    <property type="entry name" value="Cytochrome P450"/>
    <property type="match status" value="1"/>
</dbReference>
<keyword evidence="8" id="KW-1133">Transmembrane helix</keyword>
<feature type="compositionally biased region" description="Basic and acidic residues" evidence="7">
    <location>
        <begin position="481"/>
        <end position="491"/>
    </location>
</feature>
<protein>
    <submittedName>
        <fullName evidence="9">Fumitremorgin C synthase</fullName>
    </submittedName>
</protein>
<dbReference type="GO" id="GO:0020037">
    <property type="term" value="F:heme binding"/>
    <property type="evidence" value="ECO:0007669"/>
    <property type="project" value="InterPro"/>
</dbReference>
<reference evidence="9" key="1">
    <citation type="submission" date="2014-12" db="EMBL/GenBank/DDBJ databases">
        <title>Genome Sequence of Valsa Canker Pathogens Uncovers a Specific Adaption of Colonization on Woody Bark.</title>
        <authorList>
            <person name="Yin Z."/>
            <person name="Liu H."/>
            <person name="Gao X."/>
            <person name="Li Z."/>
            <person name="Song N."/>
            <person name="Ke X."/>
            <person name="Dai Q."/>
            <person name="Wu Y."/>
            <person name="Sun Y."/>
            <person name="Xu J.-R."/>
            <person name="Kang Z.K."/>
            <person name="Wang L."/>
            <person name="Huang L."/>
        </authorList>
    </citation>
    <scope>NUCLEOTIDE SEQUENCE [LARGE SCALE GENOMIC DNA]</scope>
    <source>
        <strain evidence="9">03-8</strain>
    </source>
</reference>
<evidence type="ECO:0000256" key="6">
    <source>
        <dbReference type="PIRSR" id="PIRSR602401-1"/>
    </source>
</evidence>
<evidence type="ECO:0000313" key="10">
    <source>
        <dbReference type="Proteomes" id="UP000078559"/>
    </source>
</evidence>
<keyword evidence="2 6" id="KW-0479">Metal-binding</keyword>
<feature type="region of interest" description="Disordered" evidence="7">
    <location>
        <begin position="479"/>
        <end position="499"/>
    </location>
</feature>
<dbReference type="Pfam" id="PF00067">
    <property type="entry name" value="p450"/>
    <property type="match status" value="1"/>
</dbReference>
<evidence type="ECO:0000256" key="1">
    <source>
        <dbReference type="ARBA" id="ARBA00010617"/>
    </source>
</evidence>
<feature type="transmembrane region" description="Helical" evidence="8">
    <location>
        <begin position="70"/>
        <end position="90"/>
    </location>
</feature>
<sequence>MPMVHTSNEEAPVHISTDIFQQGIFKTQTSWGIEHPSDLSYVYLTWLLSPVSARFTPSPSLFSLPTRKHYIGTMAYAFLLPFAIVAVVLFQLRNVGRRPKDYPPGPPTLPLIGNLHQIPSKNPHHQYKKWAEEYGCARTISPVYSLILGTKVMVVLSSDQAIKDLLDKRSSIYSSRPDLYLANIVSGSLRVVLMKYGDQWRMIRKMMHSILHLNAAKGYVPYQDLENKQMLSGFLEQPEEFISHIRRFTNSITTQMVFGFRTTSIHDEKLKKLYHGVEKWSEVVGSSTAAVLDVYPLLRQLPDFMLPLRRYAQELHRKEYDLYVGHWMDAKNRILQGTSKPCFCVGVAEGQKAYGFSDGLAGYISGSLLEAGSDTTAATLVGFVQAMLIYPSVQKQAQDELDRVCGDRLPSMDDWDSLPYIRTCVKESLRWMPTAIVGIPHAVTQDDWYMGYKIPKGAGVMWNVWAINMDPKRFTNPRAFDPSRYEGDHQNSSEAAMNGDASKRDHFVFGAGRRLCQGMHIADRSLFLGISRLLWAFNLEKAVGTDGHEVVPDADDLTQGFLVQPKPFPAKITPRSERHAELVKKEWEDCQVFLDEDKQWREVPKGMVFHSYVAETKA</sequence>
<keyword evidence="10" id="KW-1185">Reference proteome</keyword>
<keyword evidence="8" id="KW-0472">Membrane</keyword>
<gene>
    <name evidence="9" type="ORF">VM1G_09443</name>
</gene>
<comment type="similarity">
    <text evidence="1">Belongs to the cytochrome P450 family.</text>
</comment>
<evidence type="ECO:0000256" key="4">
    <source>
        <dbReference type="ARBA" id="ARBA00023004"/>
    </source>
</evidence>
<evidence type="ECO:0000256" key="5">
    <source>
        <dbReference type="ARBA" id="ARBA00023033"/>
    </source>
</evidence>
<keyword evidence="5" id="KW-0503">Monooxygenase</keyword>
<dbReference type="InterPro" id="IPR002401">
    <property type="entry name" value="Cyt_P450_E_grp-I"/>
</dbReference>
<keyword evidence="6" id="KW-0349">Heme</keyword>
<dbReference type="CDD" id="cd11065">
    <property type="entry name" value="CYP64-like"/>
    <property type="match status" value="1"/>
</dbReference>
<keyword evidence="8" id="KW-0812">Transmembrane</keyword>
<evidence type="ECO:0000256" key="8">
    <source>
        <dbReference type="SAM" id="Phobius"/>
    </source>
</evidence>
<name>A0A194WC93_CYTMA</name>
<dbReference type="Gene3D" id="1.10.630.10">
    <property type="entry name" value="Cytochrome P450"/>
    <property type="match status" value="1"/>
</dbReference>
<accession>A0A194WC93</accession>
<dbReference type="InterPro" id="IPR036396">
    <property type="entry name" value="Cyt_P450_sf"/>
</dbReference>
<keyword evidence="4 6" id="KW-0408">Iron</keyword>
<evidence type="ECO:0000256" key="2">
    <source>
        <dbReference type="ARBA" id="ARBA00022723"/>
    </source>
</evidence>
<organism evidence="9 10">
    <name type="scientific">Cytospora mali</name>
    <name type="common">Apple Valsa canker fungus</name>
    <name type="synonym">Valsa mali</name>
    <dbReference type="NCBI Taxonomy" id="578113"/>
    <lineage>
        <taxon>Eukaryota</taxon>
        <taxon>Fungi</taxon>
        <taxon>Dikarya</taxon>
        <taxon>Ascomycota</taxon>
        <taxon>Pezizomycotina</taxon>
        <taxon>Sordariomycetes</taxon>
        <taxon>Sordariomycetidae</taxon>
        <taxon>Diaporthales</taxon>
        <taxon>Cytosporaceae</taxon>
        <taxon>Cytospora</taxon>
    </lineage>
</organism>
<dbReference type="EMBL" id="CM003108">
    <property type="protein sequence ID" value="KUI73718.1"/>
    <property type="molecule type" value="Genomic_DNA"/>
</dbReference>
<evidence type="ECO:0000313" key="9">
    <source>
        <dbReference type="EMBL" id="KUI73718.1"/>
    </source>
</evidence>
<dbReference type="GO" id="GO:0004497">
    <property type="term" value="F:monooxygenase activity"/>
    <property type="evidence" value="ECO:0007669"/>
    <property type="project" value="UniProtKB-KW"/>
</dbReference>
<keyword evidence="3" id="KW-0560">Oxidoreductase</keyword>
<dbReference type="PANTHER" id="PTHR46300">
    <property type="entry name" value="P450, PUTATIVE (EUROFUNG)-RELATED-RELATED"/>
    <property type="match status" value="1"/>
</dbReference>
<evidence type="ECO:0000256" key="7">
    <source>
        <dbReference type="SAM" id="MobiDB-lite"/>
    </source>
</evidence>
<feature type="binding site" description="axial binding residue" evidence="6">
    <location>
        <position position="516"/>
    </location>
    <ligand>
        <name>heme</name>
        <dbReference type="ChEBI" id="CHEBI:30413"/>
    </ligand>
    <ligandPart>
        <name>Fe</name>
        <dbReference type="ChEBI" id="CHEBI:18248"/>
    </ligandPart>
</feature>
<comment type="cofactor">
    <cofactor evidence="6">
        <name>heme</name>
        <dbReference type="ChEBI" id="CHEBI:30413"/>
    </cofactor>
</comment>
<evidence type="ECO:0000256" key="3">
    <source>
        <dbReference type="ARBA" id="ARBA00023002"/>
    </source>
</evidence>
<proteinExistence type="inferred from homology"/>
<dbReference type="SMR" id="A0A194WC93"/>
<dbReference type="AlphaFoldDB" id="A0A194WC93"/>
<dbReference type="OrthoDB" id="1055148at2759"/>
<dbReference type="GO" id="GO:0005506">
    <property type="term" value="F:iron ion binding"/>
    <property type="evidence" value="ECO:0007669"/>
    <property type="project" value="InterPro"/>
</dbReference>
<dbReference type="PANTHER" id="PTHR46300:SF2">
    <property type="entry name" value="CYTOCHROME P450 MONOOXYGENASE ALNH-RELATED"/>
    <property type="match status" value="1"/>
</dbReference>
<dbReference type="PRINTS" id="PR00385">
    <property type="entry name" value="P450"/>
</dbReference>